<proteinExistence type="predicted"/>
<dbReference type="Proteomes" id="UP000693946">
    <property type="component" value="Linkage Group LG20"/>
</dbReference>
<organism evidence="2 3">
    <name type="scientific">Solea senegalensis</name>
    <name type="common">Senegalese sole</name>
    <dbReference type="NCBI Taxonomy" id="28829"/>
    <lineage>
        <taxon>Eukaryota</taxon>
        <taxon>Metazoa</taxon>
        <taxon>Chordata</taxon>
        <taxon>Craniata</taxon>
        <taxon>Vertebrata</taxon>
        <taxon>Euteleostomi</taxon>
        <taxon>Actinopterygii</taxon>
        <taxon>Neopterygii</taxon>
        <taxon>Teleostei</taxon>
        <taxon>Neoteleostei</taxon>
        <taxon>Acanthomorphata</taxon>
        <taxon>Carangaria</taxon>
        <taxon>Pleuronectiformes</taxon>
        <taxon>Pleuronectoidei</taxon>
        <taxon>Soleidae</taxon>
        <taxon>Solea</taxon>
    </lineage>
</organism>
<protein>
    <submittedName>
        <fullName evidence="2">Uncharacterized protein</fullName>
    </submittedName>
</protein>
<accession>A0AAV6RA54</accession>
<dbReference type="EMBL" id="JAGKHQ010000013">
    <property type="protein sequence ID" value="KAG7500822.1"/>
    <property type="molecule type" value="Genomic_DNA"/>
</dbReference>
<sequence length="82" mass="8579">MAAVCHRSAEGPQARRLKVTDICMRQGKLSVRDHGGRRDKDVLRPLAAVVRRSKGGGEGGGGGGGGLTWDERDVGSASPQLL</sequence>
<evidence type="ECO:0000256" key="1">
    <source>
        <dbReference type="SAM" id="MobiDB-lite"/>
    </source>
</evidence>
<gene>
    <name evidence="2" type="ORF">JOB18_031033</name>
</gene>
<dbReference type="AlphaFoldDB" id="A0AAV6RA54"/>
<evidence type="ECO:0000313" key="2">
    <source>
        <dbReference type="EMBL" id="KAG7500822.1"/>
    </source>
</evidence>
<feature type="region of interest" description="Disordered" evidence="1">
    <location>
        <begin position="50"/>
        <end position="82"/>
    </location>
</feature>
<comment type="caution">
    <text evidence="2">The sequence shown here is derived from an EMBL/GenBank/DDBJ whole genome shotgun (WGS) entry which is preliminary data.</text>
</comment>
<name>A0AAV6RA54_SOLSE</name>
<reference evidence="2 3" key="1">
    <citation type="journal article" date="2021" name="Sci. Rep.">
        <title>Chromosome anchoring in Senegalese sole (Solea senegalensis) reveals sex-associated markers and genome rearrangements in flatfish.</title>
        <authorList>
            <person name="Guerrero-Cozar I."/>
            <person name="Gomez-Garrido J."/>
            <person name="Berbel C."/>
            <person name="Martinez-Blanch J.F."/>
            <person name="Alioto T."/>
            <person name="Claros M.G."/>
            <person name="Gagnaire P.A."/>
            <person name="Manchado M."/>
        </authorList>
    </citation>
    <scope>NUCLEOTIDE SEQUENCE [LARGE SCALE GENOMIC DNA]</scope>
    <source>
        <strain evidence="2">Sse05_10M</strain>
    </source>
</reference>
<evidence type="ECO:0000313" key="3">
    <source>
        <dbReference type="Proteomes" id="UP000693946"/>
    </source>
</evidence>
<feature type="compositionally biased region" description="Gly residues" evidence="1">
    <location>
        <begin position="56"/>
        <end position="67"/>
    </location>
</feature>
<keyword evidence="3" id="KW-1185">Reference proteome</keyword>